<proteinExistence type="inferred from homology"/>
<keyword evidence="6" id="KW-1185">Reference proteome</keyword>
<evidence type="ECO:0000256" key="1">
    <source>
        <dbReference type="ARBA" id="ARBA00008061"/>
    </source>
</evidence>
<dbReference type="InterPro" id="IPR017853">
    <property type="entry name" value="GH"/>
</dbReference>
<evidence type="ECO:0000256" key="2">
    <source>
        <dbReference type="ARBA" id="ARBA00022801"/>
    </source>
</evidence>
<dbReference type="GO" id="GO:0004556">
    <property type="term" value="F:alpha-amylase activity"/>
    <property type="evidence" value="ECO:0007669"/>
    <property type="project" value="TreeGrafter"/>
</dbReference>
<keyword evidence="2 5" id="KW-0378">Hydrolase</keyword>
<dbReference type="Pfam" id="PF00128">
    <property type="entry name" value="Alpha-amylase"/>
    <property type="match status" value="1"/>
</dbReference>
<dbReference type="AlphaFoldDB" id="A0A9X2T8C5"/>
<evidence type="ECO:0000256" key="3">
    <source>
        <dbReference type="ARBA" id="ARBA00023295"/>
    </source>
</evidence>
<feature type="domain" description="Glycosyl hydrolase family 13 catalytic" evidence="4">
    <location>
        <begin position="17"/>
        <end position="412"/>
    </location>
</feature>
<dbReference type="PANTHER" id="PTHR10357:SF179">
    <property type="entry name" value="NEUTRAL AND BASIC AMINO ACID TRANSPORT PROTEIN RBAT"/>
    <property type="match status" value="1"/>
</dbReference>
<dbReference type="SUPFAM" id="SSF51011">
    <property type="entry name" value="Glycosyl hydrolase domain"/>
    <property type="match status" value="1"/>
</dbReference>
<dbReference type="FunFam" id="3.90.400.10:FF:000002">
    <property type="entry name" value="Sucrose isomerase"/>
    <property type="match status" value="1"/>
</dbReference>
<dbReference type="Gene3D" id="3.20.20.80">
    <property type="entry name" value="Glycosidases"/>
    <property type="match status" value="2"/>
</dbReference>
<protein>
    <submittedName>
        <fullName evidence="5">Alpha-amylase family glycosyl hydrolase</fullName>
    </submittedName>
</protein>
<dbReference type="InterPro" id="IPR045857">
    <property type="entry name" value="O16G_dom_2"/>
</dbReference>
<name>A0A9X2T8C5_9HYPH</name>
<dbReference type="PANTHER" id="PTHR10357">
    <property type="entry name" value="ALPHA-AMYLASE FAMILY MEMBER"/>
    <property type="match status" value="1"/>
</dbReference>
<sequence length="554" mass="62953">MRRPPDDEWWRGMVVYQIYLRSFQDTNGDGVGDLPGVLERLDYITSLGVDAVWLSPFYASPQEDFGYDVSDFRTVQPEMGTIEDFERLRDALHERGMKLFIDFIPDHTSDQHAWFRESRGNRENPKADWYVWADAAPDGTAPNNWISSFGGPAWTWDPRRAQFYFHPFLTCQPALNLQKPEVLEAMLEELDFWLRQGVDGVRLDAVQCITCDMDLRPNPRVSHKGSPILLGGGPDNPFARQLHLFDRDVPEALDIFKAMAELAGRYDPPKMLLGELSDVDSPVVCEKYTGRPDGLDATYDYDFVNTTPRVENWRSLLVRQRDVMPHGWNFNVFNNQDATRVLSNFGEWAVELGHQDAMAKLLNVLQMTLRGGVVIYQGQELALTQAEIPKEQIVDPWGLQLWPDFKGRDGCRTPMPWEHNAPHCGFTDTKPWLPVAEDHKERAADRQDADEASPLNFTRRFVAWRRTQPALQLGDVRFLDIPAPLLAFERFDDRTCLLVVLNFSAEPRRFGAGMALRALEAPGLAGALSGDGIDLPPLQAFIGQRLDARPPADD</sequence>
<accession>A0A9X2T8C5</accession>
<dbReference type="SMART" id="SM00642">
    <property type="entry name" value="Aamy"/>
    <property type="match status" value="1"/>
</dbReference>
<reference evidence="5" key="1">
    <citation type="submission" date="2022-08" db="EMBL/GenBank/DDBJ databases">
        <authorList>
            <person name="Li F."/>
        </authorList>
    </citation>
    <scope>NUCLEOTIDE SEQUENCE</scope>
    <source>
        <strain evidence="5">MQZ15Z-1</strain>
    </source>
</reference>
<evidence type="ECO:0000313" key="5">
    <source>
        <dbReference type="EMBL" id="MCS0497048.1"/>
    </source>
</evidence>
<organism evidence="5 6">
    <name type="scientific">Ancylobacter mangrovi</name>
    <dbReference type="NCBI Taxonomy" id="2972472"/>
    <lineage>
        <taxon>Bacteria</taxon>
        <taxon>Pseudomonadati</taxon>
        <taxon>Pseudomonadota</taxon>
        <taxon>Alphaproteobacteria</taxon>
        <taxon>Hyphomicrobiales</taxon>
        <taxon>Xanthobacteraceae</taxon>
        <taxon>Ancylobacter</taxon>
    </lineage>
</organism>
<dbReference type="RefSeq" id="WP_258734201.1">
    <property type="nucleotide sequence ID" value="NZ_JANTHZ010000009.1"/>
</dbReference>
<comment type="similarity">
    <text evidence="1">Belongs to the glycosyl hydrolase 13 family.</text>
</comment>
<evidence type="ECO:0000259" key="4">
    <source>
        <dbReference type="SMART" id="SM00642"/>
    </source>
</evidence>
<keyword evidence="3" id="KW-0326">Glycosidase</keyword>
<dbReference type="InterPro" id="IPR013780">
    <property type="entry name" value="Glyco_hydro_b"/>
</dbReference>
<evidence type="ECO:0000313" key="6">
    <source>
        <dbReference type="Proteomes" id="UP001151088"/>
    </source>
</evidence>
<gene>
    <name evidence="5" type="ORF">NVS89_18335</name>
</gene>
<dbReference type="SUPFAM" id="SSF51445">
    <property type="entry name" value="(Trans)glycosidases"/>
    <property type="match status" value="1"/>
</dbReference>
<dbReference type="Proteomes" id="UP001151088">
    <property type="component" value="Unassembled WGS sequence"/>
</dbReference>
<dbReference type="EMBL" id="JANTHZ010000009">
    <property type="protein sequence ID" value="MCS0497048.1"/>
    <property type="molecule type" value="Genomic_DNA"/>
</dbReference>
<comment type="caution">
    <text evidence="5">The sequence shown here is derived from an EMBL/GenBank/DDBJ whole genome shotgun (WGS) entry which is preliminary data.</text>
</comment>
<dbReference type="InterPro" id="IPR006047">
    <property type="entry name" value="GH13_cat_dom"/>
</dbReference>
<dbReference type="Gene3D" id="2.60.40.1180">
    <property type="entry name" value="Golgi alpha-mannosidase II"/>
    <property type="match status" value="1"/>
</dbReference>
<dbReference type="GO" id="GO:0009313">
    <property type="term" value="P:oligosaccharide catabolic process"/>
    <property type="evidence" value="ECO:0007669"/>
    <property type="project" value="TreeGrafter"/>
</dbReference>
<dbReference type="Gene3D" id="3.90.400.10">
    <property type="entry name" value="Oligo-1,6-glucosidase, Domain 2"/>
    <property type="match status" value="1"/>
</dbReference>